<accession>A0A5B7EXK0</accession>
<protein>
    <submittedName>
        <fullName evidence="1">Uncharacterized protein</fullName>
    </submittedName>
</protein>
<keyword evidence="2" id="KW-1185">Reference proteome</keyword>
<sequence>MLEGSTAVCGVQEVWRESGKSPRGGCGTSPHLVDIYATTLPLPGPRRLHSSLPHFTRTLLLHLSYRPFTSICGTELDQWEAAVARKAEPRRLTGLTHLRVSVGILPPGWEGIR</sequence>
<reference evidence="1 2" key="1">
    <citation type="submission" date="2019-05" db="EMBL/GenBank/DDBJ databases">
        <title>Another draft genome of Portunus trituberculatus and its Hox gene families provides insights of decapod evolution.</title>
        <authorList>
            <person name="Jeong J.-H."/>
            <person name="Song I."/>
            <person name="Kim S."/>
            <person name="Choi T."/>
            <person name="Kim D."/>
            <person name="Ryu S."/>
            <person name="Kim W."/>
        </authorList>
    </citation>
    <scope>NUCLEOTIDE SEQUENCE [LARGE SCALE GENOMIC DNA]</scope>
    <source>
        <tissue evidence="1">Muscle</tissue>
    </source>
</reference>
<evidence type="ECO:0000313" key="2">
    <source>
        <dbReference type="Proteomes" id="UP000324222"/>
    </source>
</evidence>
<proteinExistence type="predicted"/>
<dbReference type="AlphaFoldDB" id="A0A5B7EXK0"/>
<comment type="caution">
    <text evidence="1">The sequence shown here is derived from an EMBL/GenBank/DDBJ whole genome shotgun (WGS) entry which is preliminary data.</text>
</comment>
<dbReference type="EMBL" id="VSRR010003870">
    <property type="protein sequence ID" value="MPC37739.1"/>
    <property type="molecule type" value="Genomic_DNA"/>
</dbReference>
<organism evidence="1 2">
    <name type="scientific">Portunus trituberculatus</name>
    <name type="common">Swimming crab</name>
    <name type="synonym">Neptunus trituberculatus</name>
    <dbReference type="NCBI Taxonomy" id="210409"/>
    <lineage>
        <taxon>Eukaryota</taxon>
        <taxon>Metazoa</taxon>
        <taxon>Ecdysozoa</taxon>
        <taxon>Arthropoda</taxon>
        <taxon>Crustacea</taxon>
        <taxon>Multicrustacea</taxon>
        <taxon>Malacostraca</taxon>
        <taxon>Eumalacostraca</taxon>
        <taxon>Eucarida</taxon>
        <taxon>Decapoda</taxon>
        <taxon>Pleocyemata</taxon>
        <taxon>Brachyura</taxon>
        <taxon>Eubrachyura</taxon>
        <taxon>Portunoidea</taxon>
        <taxon>Portunidae</taxon>
        <taxon>Portuninae</taxon>
        <taxon>Portunus</taxon>
    </lineage>
</organism>
<gene>
    <name evidence="1" type="ORF">E2C01_031229</name>
</gene>
<name>A0A5B7EXK0_PORTR</name>
<evidence type="ECO:0000313" key="1">
    <source>
        <dbReference type="EMBL" id="MPC37739.1"/>
    </source>
</evidence>
<dbReference type="Proteomes" id="UP000324222">
    <property type="component" value="Unassembled WGS sequence"/>
</dbReference>